<dbReference type="KEGG" id="mmh:Mmah_1983"/>
<evidence type="ECO:0000313" key="2">
    <source>
        <dbReference type="Proteomes" id="UP000001059"/>
    </source>
</evidence>
<accession>D5E8J0</accession>
<dbReference type="AlphaFoldDB" id="D5E8J0"/>
<gene>
    <name evidence="1" type="ordered locus">Mmah_1983</name>
</gene>
<dbReference type="EMBL" id="CP001994">
    <property type="protein sequence ID" value="ADE37478.1"/>
    <property type="molecule type" value="Genomic_DNA"/>
</dbReference>
<proteinExistence type="predicted"/>
<keyword evidence="2" id="KW-1185">Reference proteome</keyword>
<protein>
    <submittedName>
        <fullName evidence="1">Uncharacterized protein</fullName>
    </submittedName>
</protein>
<dbReference type="HOGENOM" id="CLU_2340217_0_0_2"/>
<organism evidence="1 2">
    <name type="scientific">Methanohalophilus mahii (strain ATCC 35705 / DSM 5219 / SLP)</name>
    <dbReference type="NCBI Taxonomy" id="547558"/>
    <lineage>
        <taxon>Archaea</taxon>
        <taxon>Methanobacteriati</taxon>
        <taxon>Methanobacteriota</taxon>
        <taxon>Stenosarchaea group</taxon>
        <taxon>Methanomicrobia</taxon>
        <taxon>Methanosarcinales</taxon>
        <taxon>Methanosarcinaceae</taxon>
        <taxon>Methanohalophilus</taxon>
    </lineage>
</organism>
<evidence type="ECO:0000313" key="1">
    <source>
        <dbReference type="EMBL" id="ADE37478.1"/>
    </source>
</evidence>
<name>D5E8J0_METMS</name>
<sequence>MNSVAELRFLLLVSPCIGLPSNISALGVCRVWGNVVRRERAKNLSPIRGSKPSNSDPIVVDTDREMRKVKKDMDALGASRPVYVRSNPQNMKWNRVI</sequence>
<reference evidence="1 2" key="1">
    <citation type="submission" date="2010-03" db="EMBL/GenBank/DDBJ databases">
        <title>The complete genome of Methanohalophilus mahii DSM 5219.</title>
        <authorList>
            <consortium name="US DOE Joint Genome Institute (JGI-PGF)"/>
            <person name="Lucas S."/>
            <person name="Copeland A."/>
            <person name="Lapidus A."/>
            <person name="Glavina del Rio T."/>
            <person name="Dalin E."/>
            <person name="Tice H."/>
            <person name="Bruce D."/>
            <person name="Goodwin L."/>
            <person name="Pitluck S."/>
            <person name="Kyrpides N."/>
            <person name="Mavromatis K."/>
            <person name="Ivanova N."/>
            <person name="Lykidis A."/>
            <person name="Saunders E."/>
            <person name="Brettin T."/>
            <person name="Detter J.C."/>
            <person name="Han C."/>
            <person name="Land M."/>
            <person name="Hauser L."/>
            <person name="Markowitz V."/>
            <person name="Cheng J.-F."/>
            <person name="Hugenholtz P."/>
            <person name="Woyke T."/>
            <person name="Wu D."/>
            <person name="Spring S."/>
            <person name="Schneider S."/>
            <person name="Schroeder M."/>
            <person name="Klenk H.-P."/>
            <person name="Eisen J.A."/>
        </authorList>
    </citation>
    <scope>NUCLEOTIDE SEQUENCE [LARGE SCALE GENOMIC DNA]</scope>
    <source>
        <strain evidence="2">ATCC 35705 / DSM 5219 / SLP</strain>
    </source>
</reference>
<dbReference type="Proteomes" id="UP000001059">
    <property type="component" value="Chromosome"/>
</dbReference>
<dbReference type="STRING" id="547558.Mmah_1983"/>